<keyword evidence="5" id="KW-0430">Lectin</keyword>
<dbReference type="GeneID" id="102800819"/>
<proteinExistence type="inferred from homology"/>
<evidence type="ECO:0000256" key="3">
    <source>
        <dbReference type="ARBA" id="ARBA00011233"/>
    </source>
</evidence>
<dbReference type="SUPFAM" id="SSF49785">
    <property type="entry name" value="Galactose-binding domain-like"/>
    <property type="match status" value="1"/>
</dbReference>
<evidence type="ECO:0000256" key="4">
    <source>
        <dbReference type="ARBA" id="ARBA00022723"/>
    </source>
</evidence>
<evidence type="ECO:0000256" key="7">
    <source>
        <dbReference type="ARBA" id="ARBA00023157"/>
    </source>
</evidence>
<feature type="domain" description="Fucolectin tachylectin-4 pentraxin-1" evidence="8">
    <location>
        <begin position="107"/>
        <end position="252"/>
    </location>
</feature>
<keyword evidence="7" id="KW-1015">Disulfide bond</keyword>
<dbReference type="PANTHER" id="PTHR45713:SF6">
    <property type="entry name" value="F5_8 TYPE C DOMAIN-CONTAINING PROTEIN"/>
    <property type="match status" value="1"/>
</dbReference>
<protein>
    <submittedName>
        <fullName evidence="10">Fucolectin-like</fullName>
    </submittedName>
</protein>
<evidence type="ECO:0000256" key="1">
    <source>
        <dbReference type="ARBA" id="ARBA00002219"/>
    </source>
</evidence>
<evidence type="ECO:0000256" key="6">
    <source>
        <dbReference type="ARBA" id="ARBA00022837"/>
    </source>
</evidence>
<dbReference type="SMART" id="SM00607">
    <property type="entry name" value="FTP"/>
    <property type="match status" value="1"/>
</dbReference>
<dbReference type="InterPro" id="IPR051941">
    <property type="entry name" value="BG_Antigen-Binding_Lectin"/>
</dbReference>
<accession>A0ABM0MBQ2</accession>
<comment type="function">
    <text evidence="1">Acts as a defensive agent. Recognizes blood group fucosylated oligosaccharides including A, B, H and Lewis B-type antigens. Does not recognize Lewis A antigen and has low affinity for monovalent haptens.</text>
</comment>
<evidence type="ECO:0000259" key="8">
    <source>
        <dbReference type="SMART" id="SM00607"/>
    </source>
</evidence>
<gene>
    <name evidence="10" type="primary">LOC102800819</name>
</gene>
<evidence type="ECO:0000313" key="9">
    <source>
        <dbReference type="Proteomes" id="UP000694865"/>
    </source>
</evidence>
<dbReference type="Pfam" id="PF22633">
    <property type="entry name" value="F5_F8_type_C_2"/>
    <property type="match status" value="1"/>
</dbReference>
<evidence type="ECO:0000256" key="2">
    <source>
        <dbReference type="ARBA" id="ARBA00010147"/>
    </source>
</evidence>
<dbReference type="PANTHER" id="PTHR45713">
    <property type="entry name" value="FTP DOMAIN-CONTAINING PROTEIN"/>
    <property type="match status" value="1"/>
</dbReference>
<keyword evidence="4" id="KW-0479">Metal-binding</keyword>
<dbReference type="RefSeq" id="XP_006817443.1">
    <property type="nucleotide sequence ID" value="XM_006817380.1"/>
</dbReference>
<name>A0ABM0MBQ2_SACKO</name>
<keyword evidence="9" id="KW-1185">Reference proteome</keyword>
<keyword evidence="6" id="KW-0106">Calcium</keyword>
<evidence type="ECO:0000313" key="10">
    <source>
        <dbReference type="RefSeq" id="XP_006817443.1"/>
    </source>
</evidence>
<comment type="subunit">
    <text evidence="3">Homotrimer.</text>
</comment>
<sequence>MEKSELEQMRVLFRVAFFLAKSGRPFTDFPGQIKLLAVNNVPVSETYANDKQARIFTDYIYESKGVEMIKEMSESEFFAILSDGSTDTSITDEEIVYVKYIKNGGELVNIALGKTVTQSSTDNENGIAEHAVDGDKSGNWLHNSCSHTSGLANEPWWRVDLAEIHCISRVVITNRQDCCSHKIETAVVLITNTVDEVDAIQCGSAIDQYTALQATISFECDENTLGRYVTVDKTETPVVLHMCEVEVFAPMIL</sequence>
<evidence type="ECO:0000256" key="5">
    <source>
        <dbReference type="ARBA" id="ARBA00022734"/>
    </source>
</evidence>
<reference evidence="10" key="1">
    <citation type="submission" date="2025-08" db="UniProtKB">
        <authorList>
            <consortium name="RefSeq"/>
        </authorList>
    </citation>
    <scope>IDENTIFICATION</scope>
    <source>
        <tissue evidence="10">Testes</tissue>
    </source>
</reference>
<dbReference type="Gene3D" id="2.60.120.260">
    <property type="entry name" value="Galactose-binding domain-like"/>
    <property type="match status" value="1"/>
</dbReference>
<dbReference type="Proteomes" id="UP000694865">
    <property type="component" value="Unplaced"/>
</dbReference>
<comment type="similarity">
    <text evidence="2">Belongs to the fucolectin family.</text>
</comment>
<organism evidence="9 10">
    <name type="scientific">Saccoglossus kowalevskii</name>
    <name type="common">Acorn worm</name>
    <dbReference type="NCBI Taxonomy" id="10224"/>
    <lineage>
        <taxon>Eukaryota</taxon>
        <taxon>Metazoa</taxon>
        <taxon>Hemichordata</taxon>
        <taxon>Enteropneusta</taxon>
        <taxon>Harrimaniidae</taxon>
        <taxon>Saccoglossus</taxon>
    </lineage>
</organism>
<dbReference type="InterPro" id="IPR008979">
    <property type="entry name" value="Galactose-bd-like_sf"/>
</dbReference>
<dbReference type="InterPro" id="IPR006585">
    <property type="entry name" value="FTP1"/>
</dbReference>